<feature type="transmembrane region" description="Helical" evidence="1">
    <location>
        <begin position="246"/>
        <end position="266"/>
    </location>
</feature>
<evidence type="ECO:0008006" key="4">
    <source>
        <dbReference type="Google" id="ProtNLM"/>
    </source>
</evidence>
<comment type="caution">
    <text evidence="2">The sequence shown here is derived from an EMBL/GenBank/DDBJ whole genome shotgun (WGS) entry which is preliminary data.</text>
</comment>
<reference evidence="2 3" key="1">
    <citation type="submission" date="2018-01" db="EMBL/GenBank/DDBJ databases">
        <title>Genomic Encyclopedia of Type Strains, Phase III (KMG-III): the genomes of soil and plant-associated and newly described type strains.</title>
        <authorList>
            <person name="Whitman W."/>
        </authorList>
    </citation>
    <scope>NUCLEOTIDE SEQUENCE [LARGE SCALE GENOMIC DNA]</scope>
    <source>
        <strain evidence="2 3">1131</strain>
    </source>
</reference>
<feature type="transmembrane region" description="Helical" evidence="1">
    <location>
        <begin position="366"/>
        <end position="382"/>
    </location>
</feature>
<feature type="transmembrane region" description="Helical" evidence="1">
    <location>
        <begin position="332"/>
        <end position="354"/>
    </location>
</feature>
<keyword evidence="1" id="KW-1133">Transmembrane helix</keyword>
<sequence>MSALADRAGTAAGRSGGLRISYAAIKRGALWLLTASSGFALIEPSPYEVIFLLAVFAFTLTGIRFSQKLVPLLSLLLLYNIGGAFSLIPWMDEPTSVRFTAVSVYLMITAIFLAAIMADDTIARLETLRRGYLFAAWCAGLAGTLGYFDIAGLGGVFTLYGRASGTFKDPNVLGPFLVLPIIFALQHVLIGRLGLMRGFLVMSVPLLALFLSFSRGAWGNLAASAVLMVLLTFLTSPSASRRMRIVLLTAAALGLVVAALLIALSFENIRSVFEVRASLDQSYDQGVTGRFGSQLRSIPLLLGEPNGFGPLRFRWIFPEDPHNVYINAFASYGWLGGCAWLALMVATCYVGWALVFRRTPWQNHAIALWSVLFITILQGVQIDTDHWRHLYLMLGLIWGLAALPTPSLDASRARAAQTLSLRTTT</sequence>
<dbReference type="InterPro" id="IPR051533">
    <property type="entry name" value="WaaL-like"/>
</dbReference>
<feature type="transmembrane region" description="Helical" evidence="1">
    <location>
        <begin position="48"/>
        <end position="65"/>
    </location>
</feature>
<protein>
    <recommendedName>
        <fullName evidence="4">O-antigen ligase</fullName>
    </recommendedName>
</protein>
<organism evidence="2 3">
    <name type="scientific">Bosea psychrotolerans</name>
    <dbReference type="NCBI Taxonomy" id="1871628"/>
    <lineage>
        <taxon>Bacteria</taxon>
        <taxon>Pseudomonadati</taxon>
        <taxon>Pseudomonadota</taxon>
        <taxon>Alphaproteobacteria</taxon>
        <taxon>Hyphomicrobiales</taxon>
        <taxon>Boseaceae</taxon>
        <taxon>Bosea</taxon>
    </lineage>
</organism>
<evidence type="ECO:0000313" key="2">
    <source>
        <dbReference type="EMBL" id="POR51256.1"/>
    </source>
</evidence>
<dbReference type="Proteomes" id="UP000236919">
    <property type="component" value="Unassembled WGS sequence"/>
</dbReference>
<feature type="transmembrane region" description="Helical" evidence="1">
    <location>
        <begin position="131"/>
        <end position="160"/>
    </location>
</feature>
<evidence type="ECO:0000313" key="3">
    <source>
        <dbReference type="Proteomes" id="UP000236919"/>
    </source>
</evidence>
<keyword evidence="1" id="KW-0472">Membrane</keyword>
<accession>A0A2S4M939</accession>
<feature type="transmembrane region" description="Helical" evidence="1">
    <location>
        <begin position="72"/>
        <end position="91"/>
    </location>
</feature>
<dbReference type="OrthoDB" id="9796592at2"/>
<dbReference type="EMBL" id="PQFZ01000007">
    <property type="protein sequence ID" value="POR51256.1"/>
    <property type="molecule type" value="Genomic_DNA"/>
</dbReference>
<dbReference type="RefSeq" id="WP_103718658.1">
    <property type="nucleotide sequence ID" value="NZ_PQFZ01000007.1"/>
</dbReference>
<dbReference type="PANTHER" id="PTHR37422:SF21">
    <property type="entry name" value="EXOQ-LIKE PROTEIN"/>
    <property type="match status" value="1"/>
</dbReference>
<keyword evidence="3" id="KW-1185">Reference proteome</keyword>
<feature type="transmembrane region" description="Helical" evidence="1">
    <location>
        <begin position="388"/>
        <end position="405"/>
    </location>
</feature>
<proteinExistence type="predicted"/>
<feature type="transmembrane region" description="Helical" evidence="1">
    <location>
        <begin position="172"/>
        <end position="190"/>
    </location>
</feature>
<feature type="transmembrane region" description="Helical" evidence="1">
    <location>
        <begin position="97"/>
        <end position="119"/>
    </location>
</feature>
<gene>
    <name evidence="2" type="ORF">CYD53_10738</name>
</gene>
<keyword evidence="1" id="KW-0812">Transmembrane</keyword>
<dbReference type="PANTHER" id="PTHR37422">
    <property type="entry name" value="TEICHURONIC ACID BIOSYNTHESIS PROTEIN TUAE"/>
    <property type="match status" value="1"/>
</dbReference>
<name>A0A2S4M939_9HYPH</name>
<evidence type="ECO:0000256" key="1">
    <source>
        <dbReference type="SAM" id="Phobius"/>
    </source>
</evidence>
<feature type="transmembrane region" description="Helical" evidence="1">
    <location>
        <begin position="217"/>
        <end position="234"/>
    </location>
</feature>
<dbReference type="AlphaFoldDB" id="A0A2S4M939"/>